<evidence type="ECO:0000256" key="2">
    <source>
        <dbReference type="ARBA" id="ARBA00010136"/>
    </source>
</evidence>
<dbReference type="PANTHER" id="PTHR45726:SF3">
    <property type="entry name" value="LEUKOTRIENE A-4 HYDROLASE"/>
    <property type="match status" value="1"/>
</dbReference>
<dbReference type="AlphaFoldDB" id="A0AAV0VGG7"/>
<dbReference type="Gene3D" id="3.30.2010.30">
    <property type="match status" value="1"/>
</dbReference>
<keyword evidence="3" id="KW-0963">Cytoplasm</keyword>
<feature type="binding site" evidence="11">
    <location>
        <position position="323"/>
    </location>
    <ligand>
        <name>Zn(2+)</name>
        <dbReference type="ChEBI" id="CHEBI:29105"/>
        <note>catalytic</note>
    </ligand>
</feature>
<comment type="caution">
    <text evidence="13">The sequence shown here is derived from an EMBL/GenBank/DDBJ whole genome shotgun (WGS) entry which is preliminary data.</text>
</comment>
<dbReference type="SUPFAM" id="SSF48371">
    <property type="entry name" value="ARM repeat"/>
    <property type="match status" value="1"/>
</dbReference>
<sequence>MAQIRPLKSHSYSNVDEVTFTHLNWVLALDFTTQQLKGYAEYTFHHTSTTSSAAVVVLDTHHLSISKAYVDDKETTTFTLAEMAHPVFGRALTLTVPSHATKLRVDYTTSATSSGLQWLCKELTAGKSHPYLFTQCQAIHARTIVPCPDTPACKFTYTATVTVPDWCTCLMSAIAMPSGRKKDLDSRNKTYQVSFHQSVPIPSYLLAIVAGKLESVELGPRSRVWAEPTVVTKAAHEFAQTEAFLQHAEDITGQEYVWKRYDLVCLPPSFPYGGMENPCLTFVTPTLLAGDRSLADVVAHEISHSWTGNLVTNRSWTDFWLNEGWTMWLERKIQTRIAQDPKAYDLKAAIGLRDLVESVEEFGPMHPFTALVPNTDGIDPDEIFSSIPYEKGFNFLHYLSTVVGGHQVFDKFAQAYIQEFKYKTITSGEFRAFFEKYFAEQPEALSKIDWETWYHAPGMPPVANKFDTTLTSQATDLGEQMTANSDPDTWTSVSQDVLKKWPTTLWILLLDTLLLKQQNVTFTAAHLDVIDSFTHHHLTTTHNSELRFRWFTLSLRSGDLRVLDKTVEMLKEQGRMKFVRPLFRDLCTALGAAQAEAIFADCKNLYHPIAAKMIQRDIENSIAKSKNSKIKFASPTTPSALAQWLGVSDEVVNYTAVAATIAAVALLVMSRRQ</sequence>
<comment type="subcellular location">
    <subcellularLocation>
        <location evidence="1">Cytoplasm</location>
    </subcellularLocation>
</comment>
<dbReference type="Pfam" id="PF01433">
    <property type="entry name" value="Peptidase_M1"/>
    <property type="match status" value="1"/>
</dbReference>
<dbReference type="FunFam" id="3.30.2010.30:FF:000001">
    <property type="entry name" value="Leukotriene A(4) hydrolase"/>
    <property type="match status" value="1"/>
</dbReference>
<dbReference type="EMBL" id="CANTFM010002697">
    <property type="protein sequence ID" value="CAI5747528.1"/>
    <property type="molecule type" value="Genomic_DNA"/>
</dbReference>
<keyword evidence="8" id="KW-0482">Metalloprotease</keyword>
<dbReference type="InterPro" id="IPR016024">
    <property type="entry name" value="ARM-type_fold"/>
</dbReference>
<reference evidence="13" key="1">
    <citation type="submission" date="2022-12" db="EMBL/GenBank/DDBJ databases">
        <authorList>
            <person name="Webb A."/>
        </authorList>
    </citation>
    <scope>NUCLEOTIDE SEQUENCE</scope>
    <source>
        <strain evidence="13">Pd1</strain>
    </source>
</reference>
<protein>
    <recommendedName>
        <fullName evidence="12">Peptidase M1 leukotriene A4 hydrolase/aminopeptidase C-terminal domain-containing protein</fullName>
    </recommendedName>
</protein>
<dbReference type="Pfam" id="PF09127">
    <property type="entry name" value="Leuk-A4-hydro_C"/>
    <property type="match status" value="1"/>
</dbReference>
<evidence type="ECO:0000313" key="14">
    <source>
        <dbReference type="Proteomes" id="UP001162029"/>
    </source>
</evidence>
<evidence type="ECO:0000256" key="9">
    <source>
        <dbReference type="PIRSR" id="PIRSR634015-1"/>
    </source>
</evidence>
<dbReference type="Gene3D" id="1.10.390.10">
    <property type="entry name" value="Neutral Protease Domain 2"/>
    <property type="match status" value="1"/>
</dbReference>
<keyword evidence="4" id="KW-0645">Protease</keyword>
<organism evidence="13 14">
    <name type="scientific">Peronospora destructor</name>
    <dbReference type="NCBI Taxonomy" id="86335"/>
    <lineage>
        <taxon>Eukaryota</taxon>
        <taxon>Sar</taxon>
        <taxon>Stramenopiles</taxon>
        <taxon>Oomycota</taxon>
        <taxon>Peronosporomycetes</taxon>
        <taxon>Peronosporales</taxon>
        <taxon>Peronosporaceae</taxon>
        <taxon>Peronospora</taxon>
    </lineage>
</organism>
<keyword evidence="5 11" id="KW-0479">Metal-binding</keyword>
<name>A0AAV0VGG7_9STRA</name>
<feature type="binding site" evidence="10">
    <location>
        <begin position="575"/>
        <end position="577"/>
    </location>
    <ligand>
        <name>a peptide</name>
        <dbReference type="ChEBI" id="CHEBI:60466"/>
    </ligand>
</feature>
<dbReference type="GO" id="GO:0008270">
    <property type="term" value="F:zinc ion binding"/>
    <property type="evidence" value="ECO:0007669"/>
    <property type="project" value="InterPro"/>
</dbReference>
<feature type="binding site" evidence="11">
    <location>
        <position position="300"/>
    </location>
    <ligand>
        <name>Zn(2+)</name>
        <dbReference type="ChEBI" id="CHEBI:29105"/>
        <note>catalytic</note>
    </ligand>
</feature>
<feature type="binding site" evidence="10">
    <location>
        <begin position="135"/>
        <end position="137"/>
    </location>
    <ligand>
        <name>a peptide</name>
        <dbReference type="ChEBI" id="CHEBI:60466"/>
    </ligand>
</feature>
<feature type="active site" description="Proton acceptor" evidence="9">
    <location>
        <position position="301"/>
    </location>
</feature>
<comment type="similarity">
    <text evidence="2">Belongs to the peptidase M1 family.</text>
</comment>
<evidence type="ECO:0000313" key="13">
    <source>
        <dbReference type="EMBL" id="CAI5747528.1"/>
    </source>
</evidence>
<evidence type="ECO:0000256" key="1">
    <source>
        <dbReference type="ARBA" id="ARBA00004496"/>
    </source>
</evidence>
<evidence type="ECO:0000259" key="12">
    <source>
        <dbReference type="SMART" id="SM01263"/>
    </source>
</evidence>
<dbReference type="Gene3D" id="2.60.40.1730">
    <property type="entry name" value="tricorn interacting facor f3 domain"/>
    <property type="match status" value="1"/>
</dbReference>
<feature type="domain" description="Peptidase M1 leukotriene A4 hydrolase/aminopeptidase C-terminal" evidence="12">
    <location>
        <begin position="469"/>
        <end position="618"/>
    </location>
</feature>
<dbReference type="InterPro" id="IPR042097">
    <property type="entry name" value="Aminopeptidase_N-like_N_sf"/>
</dbReference>
<dbReference type="SMART" id="SM01263">
    <property type="entry name" value="Leuk-A4-hydro_C"/>
    <property type="match status" value="1"/>
</dbReference>
<dbReference type="InterPro" id="IPR001930">
    <property type="entry name" value="Peptidase_M1"/>
</dbReference>
<dbReference type="InterPro" id="IPR014782">
    <property type="entry name" value="Peptidase_M1_dom"/>
</dbReference>
<dbReference type="Gene3D" id="1.25.40.320">
    <property type="entry name" value="Peptidase M1, leukotriene A4 hydrolase/aminopeptidase C-terminal domain"/>
    <property type="match status" value="1"/>
</dbReference>
<feature type="binding site" evidence="10">
    <location>
        <begin position="271"/>
        <end position="276"/>
    </location>
    <ligand>
        <name>a peptide</name>
        <dbReference type="ChEBI" id="CHEBI:60466"/>
    </ligand>
</feature>
<dbReference type="GO" id="GO:0008237">
    <property type="term" value="F:metallopeptidase activity"/>
    <property type="evidence" value="ECO:0007669"/>
    <property type="project" value="UniProtKB-KW"/>
</dbReference>
<feature type="binding site" evidence="11">
    <location>
        <position position="304"/>
    </location>
    <ligand>
        <name>Zn(2+)</name>
        <dbReference type="ChEBI" id="CHEBI:29105"/>
        <note>catalytic</note>
    </ligand>
</feature>
<evidence type="ECO:0000256" key="3">
    <source>
        <dbReference type="ARBA" id="ARBA00022490"/>
    </source>
</evidence>
<dbReference type="GO" id="GO:0006508">
    <property type="term" value="P:proteolysis"/>
    <property type="evidence" value="ECO:0007669"/>
    <property type="project" value="UniProtKB-KW"/>
</dbReference>
<dbReference type="InterPro" id="IPR045357">
    <property type="entry name" value="Aminopeptidase_N-like_N"/>
</dbReference>
<dbReference type="GO" id="GO:0005829">
    <property type="term" value="C:cytosol"/>
    <property type="evidence" value="ECO:0007669"/>
    <property type="project" value="TreeGrafter"/>
</dbReference>
<evidence type="ECO:0000256" key="4">
    <source>
        <dbReference type="ARBA" id="ARBA00022670"/>
    </source>
</evidence>
<dbReference type="PRINTS" id="PR00756">
    <property type="entry name" value="ALADIPTASE"/>
</dbReference>
<dbReference type="Proteomes" id="UP001162029">
    <property type="component" value="Unassembled WGS sequence"/>
</dbReference>
<keyword evidence="6" id="KW-0378">Hydrolase</keyword>
<evidence type="ECO:0000256" key="11">
    <source>
        <dbReference type="PIRSR" id="PIRSR634015-3"/>
    </source>
</evidence>
<keyword evidence="14" id="KW-1185">Reference proteome</keyword>
<dbReference type="InterPro" id="IPR038502">
    <property type="entry name" value="M1_LTA-4_hydro/amino_C_sf"/>
</dbReference>
<comment type="cofactor">
    <cofactor evidence="11">
        <name>Zn(2+)</name>
        <dbReference type="ChEBI" id="CHEBI:29105"/>
    </cofactor>
    <text evidence="11">Binds 1 zinc ion per subunit.</text>
</comment>
<gene>
    <name evidence="13" type="ORF">PDE001_LOCUS12423</name>
</gene>
<evidence type="ECO:0000256" key="10">
    <source>
        <dbReference type="PIRSR" id="PIRSR634015-2"/>
    </source>
</evidence>
<dbReference type="CDD" id="cd09599">
    <property type="entry name" value="M1_LTA4H"/>
    <property type="match status" value="1"/>
</dbReference>
<dbReference type="InterPro" id="IPR015211">
    <property type="entry name" value="Peptidase_M1_C"/>
</dbReference>
<evidence type="ECO:0000256" key="5">
    <source>
        <dbReference type="ARBA" id="ARBA00022723"/>
    </source>
</evidence>
<evidence type="ECO:0000256" key="7">
    <source>
        <dbReference type="ARBA" id="ARBA00022833"/>
    </source>
</evidence>
<accession>A0AAV0VGG7</accession>
<dbReference type="InterPro" id="IPR049980">
    <property type="entry name" value="LTA4H_cat"/>
</dbReference>
<feature type="active site" description="Proton donor" evidence="9">
    <location>
        <position position="389"/>
    </location>
</feature>
<keyword evidence="7 11" id="KW-0862">Zinc</keyword>
<evidence type="ECO:0000256" key="6">
    <source>
        <dbReference type="ARBA" id="ARBA00022801"/>
    </source>
</evidence>
<dbReference type="SUPFAM" id="SSF55486">
    <property type="entry name" value="Metalloproteases ('zincins'), catalytic domain"/>
    <property type="match status" value="1"/>
</dbReference>
<dbReference type="SUPFAM" id="SSF63737">
    <property type="entry name" value="Leukotriene A4 hydrolase N-terminal domain"/>
    <property type="match status" value="1"/>
</dbReference>
<dbReference type="InterPro" id="IPR034015">
    <property type="entry name" value="M1_LTA4H"/>
</dbReference>
<dbReference type="Pfam" id="PF17900">
    <property type="entry name" value="Peptidase_M1_N"/>
    <property type="match status" value="1"/>
</dbReference>
<dbReference type="PANTHER" id="PTHR45726">
    <property type="entry name" value="LEUKOTRIENE A-4 HYDROLASE"/>
    <property type="match status" value="1"/>
</dbReference>
<proteinExistence type="inferred from homology"/>
<dbReference type="InterPro" id="IPR027268">
    <property type="entry name" value="Peptidase_M4/M1_CTD_sf"/>
</dbReference>
<dbReference type="FunFam" id="1.10.390.10:FF:000003">
    <property type="entry name" value="Leukotriene A(4) hydrolase"/>
    <property type="match status" value="1"/>
</dbReference>
<evidence type="ECO:0000256" key="8">
    <source>
        <dbReference type="ARBA" id="ARBA00023049"/>
    </source>
</evidence>